<name>A0A4C1X0V6_EUMVA</name>
<feature type="region of interest" description="Disordered" evidence="4">
    <location>
        <begin position="653"/>
        <end position="707"/>
    </location>
</feature>
<feature type="compositionally biased region" description="Polar residues" evidence="4">
    <location>
        <begin position="1474"/>
        <end position="1485"/>
    </location>
</feature>
<dbReference type="InterPro" id="IPR036770">
    <property type="entry name" value="Ankyrin_rpt-contain_sf"/>
</dbReference>
<evidence type="ECO:0000256" key="3">
    <source>
        <dbReference type="PROSITE-ProRule" id="PRU00023"/>
    </source>
</evidence>
<feature type="repeat" description="ANK" evidence="3">
    <location>
        <begin position="238"/>
        <end position="270"/>
    </location>
</feature>
<dbReference type="Gene3D" id="1.25.40.20">
    <property type="entry name" value="Ankyrin repeat-containing domain"/>
    <property type="match status" value="2"/>
</dbReference>
<dbReference type="OrthoDB" id="5314041at2759"/>
<feature type="repeat" description="ANK" evidence="3">
    <location>
        <begin position="274"/>
        <end position="306"/>
    </location>
</feature>
<feature type="region of interest" description="Disordered" evidence="4">
    <location>
        <begin position="1474"/>
        <end position="1494"/>
    </location>
</feature>
<dbReference type="Pfam" id="PF12796">
    <property type="entry name" value="Ank_2"/>
    <property type="match status" value="2"/>
</dbReference>
<feature type="compositionally biased region" description="Basic and acidic residues" evidence="4">
    <location>
        <begin position="2024"/>
        <end position="2035"/>
    </location>
</feature>
<dbReference type="PRINTS" id="PR01415">
    <property type="entry name" value="ANKYRIN"/>
</dbReference>
<dbReference type="Proteomes" id="UP000299102">
    <property type="component" value="Unassembled WGS sequence"/>
</dbReference>
<accession>A0A4C1X0V6</accession>
<dbReference type="InterPro" id="IPR002110">
    <property type="entry name" value="Ankyrin_rpt"/>
</dbReference>
<dbReference type="InterPro" id="IPR033635">
    <property type="entry name" value="ANKS1/Caskin"/>
</dbReference>
<feature type="repeat" description="ANK" evidence="3">
    <location>
        <begin position="205"/>
        <end position="237"/>
    </location>
</feature>
<dbReference type="SMART" id="SM00248">
    <property type="entry name" value="ANK"/>
    <property type="match status" value="4"/>
</dbReference>
<feature type="compositionally biased region" description="Polar residues" evidence="4">
    <location>
        <begin position="697"/>
        <end position="707"/>
    </location>
</feature>
<dbReference type="EMBL" id="BGZK01000699">
    <property type="protein sequence ID" value="GBP56700.1"/>
    <property type="molecule type" value="Genomic_DNA"/>
</dbReference>
<dbReference type="PANTHER" id="PTHR24174">
    <property type="entry name" value="ANKYRIN REPEAT AND STERILE ALPHA MOTIF DOMAIN-CONTAINING PROTEIN 1"/>
    <property type="match status" value="1"/>
</dbReference>
<gene>
    <name evidence="5" type="primary">ANKS1A</name>
    <name evidence="5" type="ORF">EVAR_58148_1</name>
</gene>
<dbReference type="PROSITE" id="PS51257">
    <property type="entry name" value="PROKAR_LIPOPROTEIN"/>
    <property type="match status" value="1"/>
</dbReference>
<keyword evidence="6" id="KW-1185">Reference proteome</keyword>
<evidence type="ECO:0000256" key="4">
    <source>
        <dbReference type="SAM" id="MobiDB-lite"/>
    </source>
</evidence>
<feature type="compositionally biased region" description="Polar residues" evidence="4">
    <location>
        <begin position="1943"/>
        <end position="1988"/>
    </location>
</feature>
<sequence length="2143" mass="239002">MKFTVLNLQDYNMFQRLKRRFRVCAAPLVVVACSFRKPINVTINANGIITVKNSPRPCRALDDNSRLAIRCVLATNVYEFITAPLRRRSSICIACPALNSETWQVSIERSSISNESSDSFLRCPIEREAVVVALKTFGMKTESPLIISYHGGLSVSGCCGKEFGSRLSHVKSQLERSWKRTKFKFKSFEADSLRRGAGVNVQDSNGYTPLHHACLRGHKEIARLLLAADASPCLVDSKGASPLHLAAWVGATDIVRMLLAHNTQPANVDLLTNDHETALLYAAQFGHVEVVALLLGYGADVTVRNNREESALDLAAQYGKPARALATNSVQYSNARGREKERYTKVESRREKESESVDFVSQLLKIVRHLLSARPQLVDPYRAPVSRRHTFSHTPLHRASINGHSHCRVIHAIGGVITNAPPPRAVIVSYSCASLRYNARIGFARARDPRPRRARAAAGRINGGWRGVRSRYASNFRASVVEFLWFNSGACFRYVPISQCIKLSKAMLLTVTLCQRANESLRFIKHTNALPYATFKYLQNVHFERINCLFVAQKTLTTYFILNVWEWREIIRDVVAALLDAGVDPNLLTPNGTALHEAALCGKESVVSLLIQRGVRLNAKDKDGRTVAMLLSEFPEKATQRVREVILRSGPSSSRYYESEDDLPAIPVQDQSPYENSSNAMRPIRRSPSELSERRVSNPSMDDTQLSNRSYFDLTNSMKSVSSVNNPALHKIVIPPPIKQLNNEIKNLFKDRAMPSIQAKCFDNSVLQAKELMTPKSKQNHDINHVPIKVLIHNNNFNNANSMTMDVPELSSINDTNPNESVMSQICFENSSNPLVVRSTKPTQCINGNIEIKQDEFVSSKVNNIDQMPSLQVSKSNTENNLATCPSLQSKCYNFINNTDVRILNTSVTSNCKYHSEDYQNSEATSAQLINDSDVSVSLSLFSHPDKVQIHERKSIKSKNGKSGESLRNKIGIFENHFNQTDQIDGSISSEANFPSMRPKIIPNFKSEINNPIYVNELKYLNCELDSATYDSLKRVINSNTYSKDDMADVNTCELKSTDGVSNIHESESDKFQILLTKSLHMLSNLCKDLQSNKLANKTEHDPEKISEINAIKLSISELNNRIKHVFPQTFCSEGFPESAFFEEKVDIENAGQKLENCISNIPTRKFPPSVLPKPAPKPFQTLAGTNAILKNLHDADLEEDSRFKNQETLNAEKVLLDDNTVDFFDKTGNTLSADTIRDEQNIEKNTIHEAQDKKRKARETQKNTKLFDNKSTANTSLTKIHPQSFVKKLASKCLGLKAKFNSAPNISNSGLESEVALKSKCNEQSNNNSTLLIGNSKFFKKLSKKNETGDMVCNDEFDTISLDRLGTLERESVANRSNRSCPGFKVSLPNIAENTELGGSRESLNSVIIVELDDISEIGVKNDLTEAINKETINDIFEPRNSFGKMSESPKVPFGDSIHALNECYESYEFTKPSTNEVSKSNKPLPQPRRNLKQPNSINSILLYENVILDNNVVKPKPVARKKKNSFEDESIYENLSPTSVEEIKPKVKPQPPKRNFFPIQIKNNLMDDTRTLNLSSSNTSISTTPSSDSLADETNLEDVLLSMKSNSFKHTKKIRSLPLSDTSVLNKSDSILSNSSDVTEISAMENIDCSEETDNNMIYNSMTGTLPNRKSMSFEKSKVLFRHKTFTNTNADRNLTKIRDSLKWNNDFLTETLKSYHIRGTGHCIYQGPTVKEFLHVFNRDNLYHKNRSFNKYLKRDSYYETAICFCKPMPSKHHNSAEDLLKMPSQSDDAEVTIDIHALSQMVEMSNASFRCFCDDNLTCVFHTKKRESPNPLVIKFSAINKSISAPNISLQQINTSSTKSKKLIKNKSFPKTENPYAIVDVTEIVARKANYKPPSEEVNGPFTSLTSTLSSTTDRTYSIKDVAEVISLTDRCSAPTDDASPTSAFCDNSMPSMQKTPTSSGFPFHWQSGTNSSNGSKSEYNSFKSCFDESDSDNGTLHSDGDSSSDDGTLRSDVSATKRPWVDSDSFKFDNETASLPRDTIDEEQSDGSPSECESPKGAASEEVGVGSSLVASLERARGAAGAVRSGSGRRRWDELEVTSEGDALSLSSAASSNAPHHMAHHYELSKVSVSLDLLLVTY</sequence>
<dbReference type="Pfam" id="PF00023">
    <property type="entry name" value="Ank"/>
    <property type="match status" value="1"/>
</dbReference>
<feature type="compositionally biased region" description="Polar residues" evidence="4">
    <location>
        <begin position="669"/>
        <end position="680"/>
    </location>
</feature>
<proteinExistence type="predicted"/>
<dbReference type="STRING" id="151549.A0A4C1X0V6"/>
<comment type="caution">
    <text evidence="5">The sequence shown here is derived from an EMBL/GenBank/DDBJ whole genome shotgun (WGS) entry which is preliminary data.</text>
</comment>
<feature type="region of interest" description="Disordered" evidence="4">
    <location>
        <begin position="1935"/>
        <end position="2070"/>
    </location>
</feature>
<protein>
    <submittedName>
        <fullName evidence="5">Ankyrin repeat and SAM domain-containing protein 1A</fullName>
    </submittedName>
</protein>
<dbReference type="PANTHER" id="PTHR24174:SF1">
    <property type="entry name" value="IP14385P"/>
    <property type="match status" value="1"/>
</dbReference>
<dbReference type="PROSITE" id="PS50088">
    <property type="entry name" value="ANK_REPEAT"/>
    <property type="match status" value="4"/>
</dbReference>
<keyword evidence="1" id="KW-0677">Repeat</keyword>
<organism evidence="5 6">
    <name type="scientific">Eumeta variegata</name>
    <name type="common">Bagworm moth</name>
    <name type="synonym">Eumeta japonica</name>
    <dbReference type="NCBI Taxonomy" id="151549"/>
    <lineage>
        <taxon>Eukaryota</taxon>
        <taxon>Metazoa</taxon>
        <taxon>Ecdysozoa</taxon>
        <taxon>Arthropoda</taxon>
        <taxon>Hexapoda</taxon>
        <taxon>Insecta</taxon>
        <taxon>Pterygota</taxon>
        <taxon>Neoptera</taxon>
        <taxon>Endopterygota</taxon>
        <taxon>Lepidoptera</taxon>
        <taxon>Glossata</taxon>
        <taxon>Ditrysia</taxon>
        <taxon>Tineoidea</taxon>
        <taxon>Psychidae</taxon>
        <taxon>Oiketicinae</taxon>
        <taxon>Eumeta</taxon>
    </lineage>
</organism>
<dbReference type="GO" id="GO:0005829">
    <property type="term" value="C:cytosol"/>
    <property type="evidence" value="ECO:0007669"/>
    <property type="project" value="TreeGrafter"/>
</dbReference>
<evidence type="ECO:0000313" key="5">
    <source>
        <dbReference type="EMBL" id="GBP56700.1"/>
    </source>
</evidence>
<evidence type="ECO:0000313" key="6">
    <source>
        <dbReference type="Proteomes" id="UP000299102"/>
    </source>
</evidence>
<reference evidence="5 6" key="1">
    <citation type="journal article" date="2019" name="Commun. Biol.">
        <title>The bagworm genome reveals a unique fibroin gene that provides high tensile strength.</title>
        <authorList>
            <person name="Kono N."/>
            <person name="Nakamura H."/>
            <person name="Ohtoshi R."/>
            <person name="Tomita M."/>
            <person name="Numata K."/>
            <person name="Arakawa K."/>
        </authorList>
    </citation>
    <scope>NUCLEOTIDE SEQUENCE [LARGE SCALE GENOMIC DNA]</scope>
</reference>
<evidence type="ECO:0000256" key="2">
    <source>
        <dbReference type="ARBA" id="ARBA00023043"/>
    </source>
</evidence>
<feature type="repeat" description="ANK" evidence="3">
    <location>
        <begin position="590"/>
        <end position="622"/>
    </location>
</feature>
<dbReference type="PROSITE" id="PS50297">
    <property type="entry name" value="ANK_REP_REGION"/>
    <property type="match status" value="4"/>
</dbReference>
<keyword evidence="2 3" id="KW-0040">ANK repeat</keyword>
<dbReference type="SUPFAM" id="SSF48403">
    <property type="entry name" value="Ankyrin repeat"/>
    <property type="match status" value="2"/>
</dbReference>
<feature type="compositionally biased region" description="Basic and acidic residues" evidence="4">
    <location>
        <begin position="687"/>
        <end position="696"/>
    </location>
</feature>
<evidence type="ECO:0000256" key="1">
    <source>
        <dbReference type="ARBA" id="ARBA00022737"/>
    </source>
</evidence>